<evidence type="ECO:0000313" key="2">
    <source>
        <dbReference type="EMBL" id="GAC83934.1"/>
    </source>
</evidence>
<keyword evidence="1" id="KW-1133">Transmembrane helix</keyword>
<feature type="transmembrane region" description="Helical" evidence="1">
    <location>
        <begin position="103"/>
        <end position="123"/>
    </location>
</feature>
<feature type="transmembrane region" description="Helical" evidence="1">
    <location>
        <begin position="21"/>
        <end position="40"/>
    </location>
</feature>
<organism evidence="2 3">
    <name type="scientific">Gordonia paraffinivorans NBRC 108238</name>
    <dbReference type="NCBI Taxonomy" id="1223543"/>
    <lineage>
        <taxon>Bacteria</taxon>
        <taxon>Bacillati</taxon>
        <taxon>Actinomycetota</taxon>
        <taxon>Actinomycetes</taxon>
        <taxon>Mycobacteriales</taxon>
        <taxon>Gordoniaceae</taxon>
        <taxon>Gordonia</taxon>
    </lineage>
</organism>
<keyword evidence="1" id="KW-0472">Membrane</keyword>
<dbReference type="Proteomes" id="UP000035021">
    <property type="component" value="Unassembled WGS sequence"/>
</dbReference>
<dbReference type="PANTHER" id="PTHR34989">
    <property type="entry name" value="PROTEIN HDED"/>
    <property type="match status" value="1"/>
</dbReference>
<feature type="transmembrane region" description="Helical" evidence="1">
    <location>
        <begin position="77"/>
        <end position="97"/>
    </location>
</feature>
<feature type="transmembrane region" description="Helical" evidence="1">
    <location>
        <begin position="46"/>
        <end position="65"/>
    </location>
</feature>
<keyword evidence="1" id="KW-0812">Transmembrane</keyword>
<keyword evidence="3" id="KW-1185">Reference proteome</keyword>
<gene>
    <name evidence="2" type="ORF">GP2_016_00680</name>
</gene>
<dbReference type="EMBL" id="BAOQ01000016">
    <property type="protein sequence ID" value="GAC83934.1"/>
    <property type="molecule type" value="Genomic_DNA"/>
</dbReference>
<dbReference type="PANTHER" id="PTHR34989:SF1">
    <property type="entry name" value="PROTEIN HDED"/>
    <property type="match status" value="1"/>
</dbReference>
<evidence type="ECO:0000256" key="1">
    <source>
        <dbReference type="SAM" id="Phobius"/>
    </source>
</evidence>
<name>A0ABQ0IK85_9ACTN</name>
<dbReference type="RefSeq" id="WP_006900168.1">
    <property type="nucleotide sequence ID" value="NZ_BAOQ01000016.1"/>
</dbReference>
<dbReference type="InterPro" id="IPR005325">
    <property type="entry name" value="DUF308_memb"/>
</dbReference>
<dbReference type="Pfam" id="PF03729">
    <property type="entry name" value="DUF308"/>
    <property type="match status" value="1"/>
</dbReference>
<comment type="caution">
    <text evidence="2">The sequence shown here is derived from an EMBL/GenBank/DDBJ whole genome shotgun (WGS) entry which is preliminary data.</text>
</comment>
<feature type="transmembrane region" description="Helical" evidence="1">
    <location>
        <begin position="135"/>
        <end position="155"/>
    </location>
</feature>
<evidence type="ECO:0008006" key="4">
    <source>
        <dbReference type="Google" id="ProtNLM"/>
    </source>
</evidence>
<sequence>MTFATAYNKFFPDEMIGALRTSLIVTSIVGIVLGIVAIVWPGPTILVVAILFAISLIITGVFRVYQAFAASFLGTGTRVLLGIIGLIILVAGVIALFSPGDALWLLAVFIGIGWIFQGFSDLYAAITKSGHSPTWYLILSGIVSVIAGIVMLILPVFSLEVLTWVGGIMLVAISIATLLTLPKKVEGPAAPAA</sequence>
<reference evidence="2 3" key="1">
    <citation type="submission" date="2013-02" db="EMBL/GenBank/DDBJ databases">
        <title>Whole genome shotgun sequence of Gordonia paraffinivorans NBRC 108238.</title>
        <authorList>
            <person name="Isaki-Nakamura S."/>
            <person name="Hosoyama A."/>
            <person name="Tsuchikane K."/>
            <person name="Ando Y."/>
            <person name="Baba S."/>
            <person name="Ohji S."/>
            <person name="Hamada M."/>
            <person name="Tamura T."/>
            <person name="Yamazoe A."/>
            <person name="Yamazaki S."/>
            <person name="Fujita N."/>
        </authorList>
    </citation>
    <scope>NUCLEOTIDE SEQUENCE [LARGE SCALE GENOMIC DNA]</scope>
    <source>
        <strain evidence="2 3">NBRC 108238</strain>
    </source>
</reference>
<feature type="transmembrane region" description="Helical" evidence="1">
    <location>
        <begin position="161"/>
        <end position="181"/>
    </location>
</feature>
<proteinExistence type="predicted"/>
<accession>A0ABQ0IK85</accession>
<dbReference type="InterPro" id="IPR052712">
    <property type="entry name" value="Acid_resist_chaperone_HdeD"/>
</dbReference>
<protein>
    <recommendedName>
        <fullName evidence="4">DUF308 domain-containing protein</fullName>
    </recommendedName>
</protein>
<evidence type="ECO:0000313" key="3">
    <source>
        <dbReference type="Proteomes" id="UP000035021"/>
    </source>
</evidence>